<keyword evidence="2" id="KW-1185">Reference proteome</keyword>
<sequence length="22" mass="2448">MIKKFLITKLDMALPLRSGSNA</sequence>
<reference evidence="1 2" key="2">
    <citation type="journal article" date="2011" name="PLoS Genet.">
        <title>Parallel evolution of a type IV secretion system in radiating lineages of the host-restricted bacterial pathogen Bartonella.</title>
        <authorList>
            <person name="Engel P."/>
            <person name="Salzburger W."/>
            <person name="Liesch M."/>
            <person name="Chang C.C."/>
            <person name="Maruyama S."/>
            <person name="Lanz C."/>
            <person name="Calteau A."/>
            <person name="Lajus A."/>
            <person name="Medigue C."/>
            <person name="Schuster S.C."/>
            <person name="Dehio C."/>
        </authorList>
    </citation>
    <scope>NUCLEOTIDE SEQUENCE [LARGE SCALE GENOMIC DNA]</scope>
    <source>
        <strain evidence="2">CIP 104772 / 73</strain>
    </source>
</reference>
<dbReference type="KEGG" id="bcd:BARCL_0259"/>
<evidence type="ECO:0000313" key="1">
    <source>
        <dbReference type="EMBL" id="CBI75940.1"/>
    </source>
</evidence>
<organism evidence="1 2">
    <name type="scientific">Bartonella clarridgeiae (strain CCUG 45776 / CIP 104772 / 73)</name>
    <dbReference type="NCBI Taxonomy" id="696125"/>
    <lineage>
        <taxon>Bacteria</taxon>
        <taxon>Pseudomonadati</taxon>
        <taxon>Pseudomonadota</taxon>
        <taxon>Alphaproteobacteria</taxon>
        <taxon>Hyphomicrobiales</taxon>
        <taxon>Bartonellaceae</taxon>
        <taxon>Bartonella</taxon>
    </lineage>
</organism>
<dbReference type="HOGENOM" id="CLU_3424594_0_0_5"/>
<dbReference type="EMBL" id="FN645454">
    <property type="protein sequence ID" value="CBI75940.1"/>
    <property type="molecule type" value="Genomic_DNA"/>
</dbReference>
<gene>
    <name evidence="1" type="ordered locus">BARCL_0259</name>
</gene>
<accession>E6YGF2</accession>
<reference evidence="2" key="1">
    <citation type="submission" date="2009-11" db="EMBL/GenBank/DDBJ databases">
        <title>Genome sequencing of Bartonella species and comparative genomics.</title>
        <authorList>
            <person name="Engel P."/>
            <person name="Salzburger W."/>
            <person name="Marius L."/>
            <person name="Chao-Chin C."/>
            <person name="Soichi M."/>
            <person name="Christa L."/>
            <person name="Alexandra C."/>
            <person name="Aurelie L."/>
            <person name="Claudine M."/>
            <person name="Stephan S.C."/>
            <person name="Christoph D."/>
        </authorList>
    </citation>
    <scope>NUCLEOTIDE SEQUENCE [LARGE SCALE GENOMIC DNA]</scope>
    <source>
        <strain evidence="2">CIP 104772 / 73</strain>
    </source>
</reference>
<dbReference type="AlphaFoldDB" id="E6YGF2"/>
<dbReference type="Proteomes" id="UP000009101">
    <property type="component" value="Chromosome"/>
</dbReference>
<proteinExistence type="predicted"/>
<name>E6YGF2_BARC7</name>
<protein>
    <submittedName>
        <fullName evidence="1">Uncharacterized protein</fullName>
    </submittedName>
</protein>
<evidence type="ECO:0000313" key="2">
    <source>
        <dbReference type="Proteomes" id="UP000009101"/>
    </source>
</evidence>